<evidence type="ECO:0000313" key="2">
    <source>
        <dbReference type="EMBL" id="QHT34644.1"/>
    </source>
</evidence>
<name>A0A6C0EZP0_9ZZZZ</name>
<feature type="compositionally biased region" description="Polar residues" evidence="1">
    <location>
        <begin position="42"/>
        <end position="52"/>
    </location>
</feature>
<sequence length="180" mass="19677">MSHYKSHSRSLRRSHSKSKSKMQKSRSRSRRHLRRSQRGGSTIISPSNYSNQNNAHFSGIGFTDPTGAVRGCTGSTSSAAALKGADVFQTIGGIKSPVPAMKGGRSRKRILNKDMKPLHKSMDKAMKKLHISMRRRGRGRMHRGGSVQNTNGFSIGGVHLKPSLSGIANNYHTAYDSCKG</sequence>
<protein>
    <submittedName>
        <fullName evidence="2">Uncharacterized protein</fullName>
    </submittedName>
</protein>
<feature type="region of interest" description="Disordered" evidence="1">
    <location>
        <begin position="1"/>
        <end position="52"/>
    </location>
</feature>
<dbReference type="AlphaFoldDB" id="A0A6C0EZP0"/>
<dbReference type="EMBL" id="MN739004">
    <property type="protein sequence ID" value="QHT34644.1"/>
    <property type="molecule type" value="Genomic_DNA"/>
</dbReference>
<feature type="compositionally biased region" description="Basic residues" evidence="1">
    <location>
        <begin position="1"/>
        <end position="37"/>
    </location>
</feature>
<evidence type="ECO:0000256" key="1">
    <source>
        <dbReference type="SAM" id="MobiDB-lite"/>
    </source>
</evidence>
<proteinExistence type="predicted"/>
<reference evidence="2" key="1">
    <citation type="journal article" date="2020" name="Nature">
        <title>Giant virus diversity and host interactions through global metagenomics.</title>
        <authorList>
            <person name="Schulz F."/>
            <person name="Roux S."/>
            <person name="Paez-Espino D."/>
            <person name="Jungbluth S."/>
            <person name="Walsh D.A."/>
            <person name="Denef V.J."/>
            <person name="McMahon K.D."/>
            <person name="Konstantinidis K.T."/>
            <person name="Eloe-Fadrosh E.A."/>
            <person name="Kyrpides N.C."/>
            <person name="Woyke T."/>
        </authorList>
    </citation>
    <scope>NUCLEOTIDE SEQUENCE</scope>
    <source>
        <strain evidence="2">GVMAG-M-3300009163-63</strain>
    </source>
</reference>
<organism evidence="2">
    <name type="scientific">viral metagenome</name>
    <dbReference type="NCBI Taxonomy" id="1070528"/>
    <lineage>
        <taxon>unclassified sequences</taxon>
        <taxon>metagenomes</taxon>
        <taxon>organismal metagenomes</taxon>
    </lineage>
</organism>
<accession>A0A6C0EZP0</accession>